<dbReference type="AlphaFoldDB" id="A0A8H4II67"/>
<sequence>MAHNAMSYSQALARHQKAPASAISAHAQPSLTSSSGGDMRAYTTSNPSDRNRKADHRLRTSREEAHVYVLTLSTTPSLSKPLTALRDKHFPVHLNHTPAHLTMFHALPGSEMDGIVAVLEELCRNTRPFKVTTGAPFRLKRGVGINVAQGLEDAQRVHQELQRRWADILSAQDSQSWRPHWTIQNKVDEVVVAAKTMDEVQQDFKGADGMADGVLLFLYDKGRWRYENQFQFGGGK</sequence>
<protein>
    <submittedName>
        <fullName evidence="2">RNA ligase/cyclic nucleotide phosphodiesterase</fullName>
    </submittedName>
</protein>
<proteinExistence type="predicted"/>
<feature type="compositionally biased region" description="Basic and acidic residues" evidence="1">
    <location>
        <begin position="49"/>
        <end position="58"/>
    </location>
</feature>
<dbReference type="Proteomes" id="UP000572817">
    <property type="component" value="Unassembled WGS sequence"/>
</dbReference>
<dbReference type="GO" id="GO:0016874">
    <property type="term" value="F:ligase activity"/>
    <property type="evidence" value="ECO:0007669"/>
    <property type="project" value="UniProtKB-KW"/>
</dbReference>
<comment type="caution">
    <text evidence="2">The sequence shown here is derived from an EMBL/GenBank/DDBJ whole genome shotgun (WGS) entry which is preliminary data.</text>
</comment>
<feature type="region of interest" description="Disordered" evidence="1">
    <location>
        <begin position="19"/>
        <end position="58"/>
    </location>
</feature>
<dbReference type="InterPro" id="IPR009097">
    <property type="entry name" value="Cyclic_Pdiesterase"/>
</dbReference>
<reference evidence="2" key="1">
    <citation type="submission" date="2020-04" db="EMBL/GenBank/DDBJ databases">
        <title>Genome Assembly and Annotation of Botryosphaeria dothidea sdau 11-99, a Latent Pathogen of Apple Fruit Ring Rot in China.</title>
        <authorList>
            <person name="Yu C."/>
            <person name="Diao Y."/>
            <person name="Lu Q."/>
            <person name="Zhao J."/>
            <person name="Cui S."/>
            <person name="Peng C."/>
            <person name="He B."/>
            <person name="Liu H."/>
        </authorList>
    </citation>
    <scope>NUCLEOTIDE SEQUENCE [LARGE SCALE GENOMIC DNA]</scope>
    <source>
        <strain evidence="2">Sdau11-99</strain>
    </source>
</reference>
<accession>A0A8H4II67</accession>
<gene>
    <name evidence="2" type="ORF">GTA08_BOTSDO09746</name>
</gene>
<feature type="compositionally biased region" description="Polar residues" evidence="1">
    <location>
        <begin position="27"/>
        <end position="48"/>
    </location>
</feature>
<organism evidence="2 3">
    <name type="scientific">Botryosphaeria dothidea</name>
    <dbReference type="NCBI Taxonomy" id="55169"/>
    <lineage>
        <taxon>Eukaryota</taxon>
        <taxon>Fungi</taxon>
        <taxon>Dikarya</taxon>
        <taxon>Ascomycota</taxon>
        <taxon>Pezizomycotina</taxon>
        <taxon>Dothideomycetes</taxon>
        <taxon>Dothideomycetes incertae sedis</taxon>
        <taxon>Botryosphaeriales</taxon>
        <taxon>Botryosphaeriaceae</taxon>
        <taxon>Botryosphaeria</taxon>
    </lineage>
</organism>
<dbReference type="Pfam" id="PF13563">
    <property type="entry name" value="2_5_RNA_ligase2"/>
    <property type="match status" value="1"/>
</dbReference>
<dbReference type="EMBL" id="WWBZ02000073">
    <property type="protein sequence ID" value="KAF4301775.1"/>
    <property type="molecule type" value="Genomic_DNA"/>
</dbReference>
<keyword evidence="2" id="KW-0436">Ligase</keyword>
<evidence type="ECO:0000313" key="2">
    <source>
        <dbReference type="EMBL" id="KAF4301775.1"/>
    </source>
</evidence>
<keyword evidence="3" id="KW-1185">Reference proteome</keyword>
<dbReference type="Gene3D" id="3.90.1140.10">
    <property type="entry name" value="Cyclic phosphodiesterase"/>
    <property type="match status" value="1"/>
</dbReference>
<evidence type="ECO:0000313" key="3">
    <source>
        <dbReference type="Proteomes" id="UP000572817"/>
    </source>
</evidence>
<dbReference type="OrthoDB" id="5364416at2759"/>
<dbReference type="SUPFAM" id="SSF55144">
    <property type="entry name" value="LigT-like"/>
    <property type="match status" value="1"/>
</dbReference>
<name>A0A8H4II67_9PEZI</name>
<evidence type="ECO:0000256" key="1">
    <source>
        <dbReference type="SAM" id="MobiDB-lite"/>
    </source>
</evidence>